<name>A0A834YCR7_TETSI</name>
<keyword evidence="2" id="KW-0238">DNA-binding</keyword>
<dbReference type="Proteomes" id="UP000655225">
    <property type="component" value="Unassembled WGS sequence"/>
</dbReference>
<dbReference type="GO" id="GO:0046983">
    <property type="term" value="F:protein dimerization activity"/>
    <property type="evidence" value="ECO:0007669"/>
    <property type="project" value="InterPro"/>
</dbReference>
<dbReference type="CDD" id="cd11448">
    <property type="entry name" value="bHLH_AtFAMA_like"/>
    <property type="match status" value="1"/>
</dbReference>
<keyword evidence="1" id="KW-0805">Transcription regulation</keyword>
<dbReference type="OMA" id="PSNGMFM"/>
<feature type="compositionally biased region" description="Polar residues" evidence="4">
    <location>
        <begin position="173"/>
        <end position="183"/>
    </location>
</feature>
<gene>
    <name evidence="6" type="ORF">HHK36_029272</name>
</gene>
<dbReference type="InterPro" id="IPR036638">
    <property type="entry name" value="HLH_DNA-bd_sf"/>
</dbReference>
<dbReference type="PANTHER" id="PTHR46684:SF16">
    <property type="entry name" value="TRANSCRIPTION FACTOR BHLH67-LIKE ISOFORM X2"/>
    <property type="match status" value="1"/>
</dbReference>
<dbReference type="InterPro" id="IPR044283">
    <property type="entry name" value="FAMA/SPEECHLESS/MUTE-like"/>
</dbReference>
<evidence type="ECO:0000256" key="1">
    <source>
        <dbReference type="ARBA" id="ARBA00023015"/>
    </source>
</evidence>
<comment type="caution">
    <text evidence="6">The sequence shown here is derived from an EMBL/GenBank/DDBJ whole genome shotgun (WGS) entry which is preliminary data.</text>
</comment>
<evidence type="ECO:0000256" key="4">
    <source>
        <dbReference type="SAM" id="MobiDB-lite"/>
    </source>
</evidence>
<dbReference type="PANTHER" id="PTHR46684">
    <property type="entry name" value="TRANSCRIPTION FACTOR FAMA"/>
    <property type="match status" value="1"/>
</dbReference>
<proteinExistence type="predicted"/>
<evidence type="ECO:0000256" key="2">
    <source>
        <dbReference type="ARBA" id="ARBA00023125"/>
    </source>
</evidence>
<dbReference type="Gene3D" id="4.10.280.10">
    <property type="entry name" value="Helix-loop-helix DNA-binding domain"/>
    <property type="match status" value="1"/>
</dbReference>
<keyword evidence="7" id="KW-1185">Reference proteome</keyword>
<protein>
    <recommendedName>
        <fullName evidence="5">BHLH domain-containing protein</fullName>
    </recommendedName>
</protein>
<dbReference type="SUPFAM" id="SSF47459">
    <property type="entry name" value="HLH, helix-loop-helix DNA-binding domain"/>
    <property type="match status" value="1"/>
</dbReference>
<feature type="domain" description="BHLH" evidence="5">
    <location>
        <begin position="218"/>
        <end position="276"/>
    </location>
</feature>
<evidence type="ECO:0000313" key="7">
    <source>
        <dbReference type="Proteomes" id="UP000655225"/>
    </source>
</evidence>
<dbReference type="GO" id="GO:0003677">
    <property type="term" value="F:DNA binding"/>
    <property type="evidence" value="ECO:0007669"/>
    <property type="project" value="UniProtKB-KW"/>
</dbReference>
<reference evidence="6 7" key="1">
    <citation type="submission" date="2020-04" db="EMBL/GenBank/DDBJ databases">
        <title>Plant Genome Project.</title>
        <authorList>
            <person name="Zhang R.-G."/>
        </authorList>
    </citation>
    <scope>NUCLEOTIDE SEQUENCE [LARGE SCALE GENOMIC DNA]</scope>
    <source>
        <strain evidence="6">YNK0</strain>
        <tissue evidence="6">Leaf</tissue>
    </source>
</reference>
<dbReference type="OrthoDB" id="1918339at2759"/>
<dbReference type="GO" id="GO:0045893">
    <property type="term" value="P:positive regulation of DNA-templated transcription"/>
    <property type="evidence" value="ECO:0007669"/>
    <property type="project" value="TreeGrafter"/>
</dbReference>
<dbReference type="PROSITE" id="PS50888">
    <property type="entry name" value="BHLH"/>
    <property type="match status" value="1"/>
</dbReference>
<accession>A0A834YCR7</accession>
<dbReference type="SMART" id="SM00353">
    <property type="entry name" value="HLH"/>
    <property type="match status" value="1"/>
</dbReference>
<organism evidence="6 7">
    <name type="scientific">Tetracentron sinense</name>
    <name type="common">Spur-leaf</name>
    <dbReference type="NCBI Taxonomy" id="13715"/>
    <lineage>
        <taxon>Eukaryota</taxon>
        <taxon>Viridiplantae</taxon>
        <taxon>Streptophyta</taxon>
        <taxon>Embryophyta</taxon>
        <taxon>Tracheophyta</taxon>
        <taxon>Spermatophyta</taxon>
        <taxon>Magnoliopsida</taxon>
        <taxon>Trochodendrales</taxon>
        <taxon>Trochodendraceae</taxon>
        <taxon>Tetracentron</taxon>
    </lineage>
</organism>
<dbReference type="GO" id="GO:0003700">
    <property type="term" value="F:DNA-binding transcription factor activity"/>
    <property type="evidence" value="ECO:0007669"/>
    <property type="project" value="InterPro"/>
</dbReference>
<keyword evidence="3" id="KW-0804">Transcription</keyword>
<feature type="region of interest" description="Disordered" evidence="4">
    <location>
        <begin position="319"/>
        <end position="342"/>
    </location>
</feature>
<feature type="compositionally biased region" description="Basic and acidic residues" evidence="4">
    <location>
        <begin position="211"/>
        <end position="228"/>
    </location>
</feature>
<evidence type="ECO:0000313" key="6">
    <source>
        <dbReference type="EMBL" id="KAF8379823.1"/>
    </source>
</evidence>
<dbReference type="InterPro" id="IPR011598">
    <property type="entry name" value="bHLH_dom"/>
</dbReference>
<dbReference type="GO" id="GO:0010052">
    <property type="term" value="P:guard cell differentiation"/>
    <property type="evidence" value="ECO:0007669"/>
    <property type="project" value="InterPro"/>
</dbReference>
<dbReference type="EMBL" id="JABCRI010000022">
    <property type="protein sequence ID" value="KAF8379823.1"/>
    <property type="molecule type" value="Genomic_DNA"/>
</dbReference>
<sequence>MSLSSFISSWFGILQLFGEHFNVECLEQGGNAFDFSYGPFVNIENLKFGEQELPFSAPSLEDKMPFLQMLQSVESPAFCPVTEPNNELLLRYQSHQKKPWKRNYLTEMDSRIQALELESCITHDISEAHSPVKSETKDLLYPHSSSCPELEVVSSICNREPNSPDNCWGDGNSGTSSAWVQNQTKRKSPEFTKSAPVTRERKKRKRTRPSKNKEEVESQRRTHIAVERNRRRQMNDHLNALRSLMPTSFIQRVVIDLKKGDQASIIGGAIDFVKELEQLLQSLEAQKRMRTSGDPNSSSSSSLIPPFSGFFTSPQYTNYFSPSTRSDDDDENKDMEDGRRSDRRSAVADIEVILIQTHVNLKILSQRKPGQLLKAIAALEDLRLTILHLNITSLERSVEDECKLGSADEIAAAVHQIFGLINSI</sequence>
<feature type="compositionally biased region" description="Basic residues" evidence="4">
    <location>
        <begin position="200"/>
        <end position="210"/>
    </location>
</feature>
<dbReference type="Pfam" id="PF00010">
    <property type="entry name" value="HLH"/>
    <property type="match status" value="1"/>
</dbReference>
<feature type="region of interest" description="Disordered" evidence="4">
    <location>
        <begin position="167"/>
        <end position="233"/>
    </location>
</feature>
<dbReference type="AlphaFoldDB" id="A0A834YCR7"/>
<dbReference type="GO" id="GO:0005634">
    <property type="term" value="C:nucleus"/>
    <property type="evidence" value="ECO:0007669"/>
    <property type="project" value="TreeGrafter"/>
</dbReference>
<evidence type="ECO:0000256" key="3">
    <source>
        <dbReference type="ARBA" id="ARBA00023163"/>
    </source>
</evidence>
<evidence type="ECO:0000259" key="5">
    <source>
        <dbReference type="PROSITE" id="PS50888"/>
    </source>
</evidence>